<dbReference type="RefSeq" id="WP_344886054.1">
    <property type="nucleotide sequence ID" value="NZ_BAABCJ010000007.1"/>
</dbReference>
<protein>
    <recommendedName>
        <fullName evidence="3">PIN domain-containing protein</fullName>
    </recommendedName>
</protein>
<dbReference type="Proteomes" id="UP001501536">
    <property type="component" value="Unassembled WGS sequence"/>
</dbReference>
<name>A0ABP7E0G4_9MICC</name>
<organism evidence="1 2">
    <name type="scientific">Zhihengliuella alba</name>
    <dbReference type="NCBI Taxonomy" id="547018"/>
    <lineage>
        <taxon>Bacteria</taxon>
        <taxon>Bacillati</taxon>
        <taxon>Actinomycetota</taxon>
        <taxon>Actinomycetes</taxon>
        <taxon>Micrococcales</taxon>
        <taxon>Micrococcaceae</taxon>
        <taxon>Zhihengliuella</taxon>
    </lineage>
</organism>
<gene>
    <name evidence="1" type="ORF">GCM10022377_28070</name>
</gene>
<proteinExistence type="predicted"/>
<evidence type="ECO:0000313" key="2">
    <source>
        <dbReference type="Proteomes" id="UP001501536"/>
    </source>
</evidence>
<comment type="caution">
    <text evidence="1">The sequence shown here is derived from an EMBL/GenBank/DDBJ whole genome shotgun (WGS) entry which is preliminary data.</text>
</comment>
<reference evidence="2" key="1">
    <citation type="journal article" date="2019" name="Int. J. Syst. Evol. Microbiol.">
        <title>The Global Catalogue of Microorganisms (GCM) 10K type strain sequencing project: providing services to taxonomists for standard genome sequencing and annotation.</title>
        <authorList>
            <consortium name="The Broad Institute Genomics Platform"/>
            <consortium name="The Broad Institute Genome Sequencing Center for Infectious Disease"/>
            <person name="Wu L."/>
            <person name="Ma J."/>
        </authorList>
    </citation>
    <scope>NUCLEOTIDE SEQUENCE [LARGE SCALE GENOMIC DNA]</scope>
    <source>
        <strain evidence="2">JCM 16961</strain>
    </source>
</reference>
<evidence type="ECO:0008006" key="3">
    <source>
        <dbReference type="Google" id="ProtNLM"/>
    </source>
</evidence>
<evidence type="ECO:0000313" key="1">
    <source>
        <dbReference type="EMBL" id="GAA3712727.1"/>
    </source>
</evidence>
<keyword evidence="2" id="KW-1185">Reference proteome</keyword>
<sequence>MSSPVLVDTCVLVPISVADLFLRLAEAKVFRILWSEEILAELERNLVRKIGFTAEGARRRLEAMRDNFPDALVEDCEALTGAMTCDPRCGMPLFANAVGKRLGSVRPDRRGRWNVCIWETDQLDSKR</sequence>
<dbReference type="EMBL" id="BAABCJ010000007">
    <property type="protein sequence ID" value="GAA3712727.1"/>
    <property type="molecule type" value="Genomic_DNA"/>
</dbReference>
<accession>A0ABP7E0G4</accession>